<evidence type="ECO:0000313" key="6">
    <source>
        <dbReference type="Proteomes" id="UP000285883"/>
    </source>
</evidence>
<dbReference type="GO" id="GO:0005506">
    <property type="term" value="F:iron ion binding"/>
    <property type="evidence" value="ECO:0007669"/>
    <property type="project" value="InterPro"/>
</dbReference>
<dbReference type="SUPFAM" id="SSF49482">
    <property type="entry name" value="Aromatic compound dioxygenase"/>
    <property type="match status" value="1"/>
</dbReference>
<organism evidence="3 6">
    <name type="scientific">Phytophthora kernoviae</name>
    <dbReference type="NCBI Taxonomy" id="325452"/>
    <lineage>
        <taxon>Eukaryota</taxon>
        <taxon>Sar</taxon>
        <taxon>Stramenopiles</taxon>
        <taxon>Oomycota</taxon>
        <taxon>Peronosporomycetes</taxon>
        <taxon>Peronosporales</taxon>
        <taxon>Peronosporaceae</taxon>
        <taxon>Phytophthora</taxon>
    </lineage>
</organism>
<evidence type="ECO:0000313" key="1">
    <source>
        <dbReference type="EMBL" id="KAG2521322.1"/>
    </source>
</evidence>
<dbReference type="EMBL" id="JPWV03000204">
    <property type="protein sequence ID" value="KAG2521322.1"/>
    <property type="molecule type" value="Genomic_DNA"/>
</dbReference>
<dbReference type="EMBL" id="JPWU03000222">
    <property type="protein sequence ID" value="KAG2522161.1"/>
    <property type="molecule type" value="Genomic_DNA"/>
</dbReference>
<evidence type="ECO:0000313" key="4">
    <source>
        <dbReference type="EMBL" id="RLN77428.1"/>
    </source>
</evidence>
<evidence type="ECO:0000313" key="2">
    <source>
        <dbReference type="EMBL" id="KAG2522161.1"/>
    </source>
</evidence>
<evidence type="ECO:0000313" key="5">
    <source>
        <dbReference type="Proteomes" id="UP000285624"/>
    </source>
</evidence>
<proteinExistence type="predicted"/>
<reference evidence="1" key="3">
    <citation type="submission" date="2020-06" db="EMBL/GenBank/DDBJ databases">
        <authorList>
            <person name="Studholme D.J."/>
        </authorList>
    </citation>
    <scope>NUCLEOTIDE SEQUENCE</scope>
    <source>
        <strain evidence="1">NZFS 2646</strain>
        <strain evidence="2">NZFS 3630</strain>
    </source>
</reference>
<protein>
    <submittedName>
        <fullName evidence="3">Uncharacterized protein</fullName>
    </submittedName>
</protein>
<evidence type="ECO:0000313" key="3">
    <source>
        <dbReference type="EMBL" id="RLN36891.1"/>
    </source>
</evidence>
<dbReference type="InterPro" id="IPR015889">
    <property type="entry name" value="Intradiol_dOase_core"/>
</dbReference>
<reference evidence="1" key="1">
    <citation type="journal article" date="2015" name="Genom Data">
        <title>Genome sequences of six Phytophthora species associated with forests in New Zealand.</title>
        <authorList>
            <person name="Studholme D.J."/>
            <person name="McDougal R.L."/>
            <person name="Sambles C."/>
            <person name="Hansen E."/>
            <person name="Hardy G."/>
            <person name="Grant M."/>
            <person name="Ganley R.J."/>
            <person name="Williams N.M."/>
        </authorList>
    </citation>
    <scope>NUCLEOTIDE SEQUENCE</scope>
    <source>
        <strain evidence="1">NZFS 2646</strain>
        <strain evidence="2">NZFS 3630</strain>
    </source>
</reference>
<dbReference type="Proteomes" id="UP000285624">
    <property type="component" value="Unassembled WGS sequence"/>
</dbReference>
<dbReference type="EMBL" id="MBDN02000248">
    <property type="protein sequence ID" value="RLN77428.1"/>
    <property type="molecule type" value="Genomic_DNA"/>
</dbReference>
<name>A0A3R7H8X1_9STRA</name>
<dbReference type="Proteomes" id="UP000285883">
    <property type="component" value="Unassembled WGS sequence"/>
</dbReference>
<keyword evidence="5" id="KW-1185">Reference proteome</keyword>
<reference evidence="5 6" key="2">
    <citation type="submission" date="2018-07" db="EMBL/GenBank/DDBJ databases">
        <title>Genome sequencing of oomycete isolates from Chile give support for New Zealand origin for Phytophthora kernoviae and make available the first Nothophytophthora sp. genome.</title>
        <authorList>
            <person name="Studholme D.J."/>
            <person name="Sanfuentes E."/>
            <person name="Panda P."/>
            <person name="Hill R."/>
            <person name="Sambles C."/>
            <person name="Grant M."/>
            <person name="Williams N.M."/>
            <person name="Mcdougal R.L."/>
        </authorList>
    </citation>
    <scope>NUCLEOTIDE SEQUENCE [LARGE SCALE GENOMIC DNA]</scope>
    <source>
        <strain evidence="3">Chile2</strain>
        <strain evidence="4">Chile4</strain>
    </source>
</reference>
<dbReference type="Proteomes" id="UP000792063">
    <property type="component" value="Unassembled WGS sequence"/>
</dbReference>
<dbReference type="EMBL" id="MAYM02000693">
    <property type="protein sequence ID" value="RLN36891.1"/>
    <property type="molecule type" value="Genomic_DNA"/>
</dbReference>
<comment type="caution">
    <text evidence="3">The sequence shown here is derived from an EMBL/GenBank/DDBJ whole genome shotgun (WGS) entry which is preliminary data.</text>
</comment>
<gene>
    <name evidence="3" type="ORF">BBI17_006676</name>
    <name evidence="4" type="ORF">BBO99_00006759</name>
    <name evidence="1" type="ORF">JM16_006302</name>
    <name evidence="2" type="ORF">JM18_006198</name>
</gene>
<dbReference type="PANTHER" id="PTHR34315">
    <property type="match status" value="1"/>
</dbReference>
<dbReference type="AlphaFoldDB" id="A0A3R7H8X1"/>
<dbReference type="GO" id="GO:0016702">
    <property type="term" value="F:oxidoreductase activity, acting on single donors with incorporation of molecular oxygen, incorporation of two atoms of oxygen"/>
    <property type="evidence" value="ECO:0007669"/>
    <property type="project" value="InterPro"/>
</dbReference>
<dbReference type="Proteomes" id="UP000785171">
    <property type="component" value="Unassembled WGS sequence"/>
</dbReference>
<dbReference type="PANTHER" id="PTHR34315:SF1">
    <property type="entry name" value="INTRADIOL RING-CLEAVAGE DIOXYGENASES DOMAIN-CONTAINING PROTEIN-RELATED"/>
    <property type="match status" value="1"/>
</dbReference>
<accession>A0A3R7H8X1</accession>
<sequence>MTHYDGTVLDNGTYSGGRISHVGQIFFDQDLITDVQSSGIYAANSNRVTTNSDDSILLQSAADSFDPFVEYALLGDAVDDGLLSWITVGVDMTNEQSVSVAGTYTGSGSMATSDNTGNDGVEFKQCDVQVLAFVVVLMYFLFM</sequence>